<sequence>MDVYWPDEAGDKILFSLPAASSHTEDNLSCCRWERRRHSCTGIALIIQRPSRSRFKLPLAPRKFRAESRPRRFLYARRFSVVSMAFSHGKNG</sequence>
<comment type="caution">
    <text evidence="1">The sequence shown here is derived from an EMBL/GenBank/DDBJ whole genome shotgun (WGS) entry which is preliminary data.</text>
</comment>
<evidence type="ECO:0000313" key="1">
    <source>
        <dbReference type="EMBL" id="GBP58266.1"/>
    </source>
</evidence>
<protein>
    <submittedName>
        <fullName evidence="1">Uncharacterized protein</fullName>
    </submittedName>
</protein>
<evidence type="ECO:0000313" key="2">
    <source>
        <dbReference type="Proteomes" id="UP000299102"/>
    </source>
</evidence>
<dbReference type="Proteomes" id="UP000299102">
    <property type="component" value="Unassembled WGS sequence"/>
</dbReference>
<dbReference type="EMBL" id="BGZK01000731">
    <property type="protein sequence ID" value="GBP58266.1"/>
    <property type="molecule type" value="Genomic_DNA"/>
</dbReference>
<dbReference type="AlphaFoldDB" id="A0A4C1X3E8"/>
<name>A0A4C1X3E8_EUMVA</name>
<reference evidence="1 2" key="1">
    <citation type="journal article" date="2019" name="Commun. Biol.">
        <title>The bagworm genome reveals a unique fibroin gene that provides high tensile strength.</title>
        <authorList>
            <person name="Kono N."/>
            <person name="Nakamura H."/>
            <person name="Ohtoshi R."/>
            <person name="Tomita M."/>
            <person name="Numata K."/>
            <person name="Arakawa K."/>
        </authorList>
    </citation>
    <scope>NUCLEOTIDE SEQUENCE [LARGE SCALE GENOMIC DNA]</scope>
</reference>
<keyword evidence="2" id="KW-1185">Reference proteome</keyword>
<organism evidence="1 2">
    <name type="scientific">Eumeta variegata</name>
    <name type="common">Bagworm moth</name>
    <name type="synonym">Eumeta japonica</name>
    <dbReference type="NCBI Taxonomy" id="151549"/>
    <lineage>
        <taxon>Eukaryota</taxon>
        <taxon>Metazoa</taxon>
        <taxon>Ecdysozoa</taxon>
        <taxon>Arthropoda</taxon>
        <taxon>Hexapoda</taxon>
        <taxon>Insecta</taxon>
        <taxon>Pterygota</taxon>
        <taxon>Neoptera</taxon>
        <taxon>Endopterygota</taxon>
        <taxon>Lepidoptera</taxon>
        <taxon>Glossata</taxon>
        <taxon>Ditrysia</taxon>
        <taxon>Tineoidea</taxon>
        <taxon>Psychidae</taxon>
        <taxon>Oiketicinae</taxon>
        <taxon>Eumeta</taxon>
    </lineage>
</organism>
<proteinExistence type="predicted"/>
<gene>
    <name evidence="1" type="ORF">EVAR_38328_1</name>
</gene>
<accession>A0A4C1X3E8</accession>